<dbReference type="InterPro" id="IPR039425">
    <property type="entry name" value="RNA_pol_sigma-70-like"/>
</dbReference>
<dbReference type="GO" id="GO:0016987">
    <property type="term" value="F:sigma factor activity"/>
    <property type="evidence" value="ECO:0007669"/>
    <property type="project" value="UniProtKB-KW"/>
</dbReference>
<dbReference type="SUPFAM" id="SSF88659">
    <property type="entry name" value="Sigma3 and sigma4 domains of RNA polymerase sigma factors"/>
    <property type="match status" value="1"/>
</dbReference>
<proteinExistence type="inferred from homology"/>
<evidence type="ECO:0000256" key="4">
    <source>
        <dbReference type="ARBA" id="ARBA00023163"/>
    </source>
</evidence>
<dbReference type="Gene3D" id="1.10.10.10">
    <property type="entry name" value="Winged helix-like DNA-binding domain superfamily/Winged helix DNA-binding domain"/>
    <property type="match status" value="1"/>
</dbReference>
<keyword evidence="4" id="KW-0804">Transcription</keyword>
<accession>A0A9D1Y7Y8</accession>
<evidence type="ECO:0000259" key="5">
    <source>
        <dbReference type="PROSITE" id="PS00622"/>
    </source>
</evidence>
<dbReference type="GO" id="GO:0003677">
    <property type="term" value="F:DNA binding"/>
    <property type="evidence" value="ECO:0007669"/>
    <property type="project" value="InterPro"/>
</dbReference>
<dbReference type="InterPro" id="IPR007627">
    <property type="entry name" value="RNA_pol_sigma70_r2"/>
</dbReference>
<evidence type="ECO:0000256" key="2">
    <source>
        <dbReference type="ARBA" id="ARBA00023015"/>
    </source>
</evidence>
<sequence length="160" mass="19109">MEPRELEETARRYGDSIYRAALHMTAQPSDAEDVLQEVLLERYQTKQTFQTAEHERRWLLRVAVNKSRNVLRFRRRHQTVPLEEAWAMNAPSEPDYRPLYDAVRTLPYNHRITLDLYYYEGYSTEEIAELVGVRPATVRTWLRRARGKLKVQLKEGWDDE</sequence>
<reference evidence="6" key="2">
    <citation type="submission" date="2021-04" db="EMBL/GenBank/DDBJ databases">
        <authorList>
            <person name="Gilroy R."/>
        </authorList>
    </citation>
    <scope>NUCLEOTIDE SEQUENCE</scope>
    <source>
        <strain evidence="6">ChiBcec16_6824</strain>
    </source>
</reference>
<organism evidence="6 7">
    <name type="scientific">Candidatus Flavonifractor merdigallinarum</name>
    <dbReference type="NCBI Taxonomy" id="2838589"/>
    <lineage>
        <taxon>Bacteria</taxon>
        <taxon>Bacillati</taxon>
        <taxon>Bacillota</taxon>
        <taxon>Clostridia</taxon>
        <taxon>Eubacteriales</taxon>
        <taxon>Oscillospiraceae</taxon>
        <taxon>Flavonifractor</taxon>
    </lineage>
</organism>
<dbReference type="CDD" id="cd06171">
    <property type="entry name" value="Sigma70_r4"/>
    <property type="match status" value="1"/>
</dbReference>
<dbReference type="Pfam" id="PF08281">
    <property type="entry name" value="Sigma70_r4_2"/>
    <property type="match status" value="1"/>
</dbReference>
<evidence type="ECO:0000256" key="1">
    <source>
        <dbReference type="ARBA" id="ARBA00010641"/>
    </source>
</evidence>
<dbReference type="AlphaFoldDB" id="A0A9D1Y7Y8"/>
<comment type="similarity">
    <text evidence="1">Belongs to the sigma-70 factor family. ECF subfamily.</text>
</comment>
<dbReference type="InterPro" id="IPR013324">
    <property type="entry name" value="RNA_pol_sigma_r3/r4-like"/>
</dbReference>
<keyword evidence="3" id="KW-0731">Sigma factor</keyword>
<dbReference type="Proteomes" id="UP000823868">
    <property type="component" value="Unassembled WGS sequence"/>
</dbReference>
<keyword evidence="2" id="KW-0805">Transcription regulation</keyword>
<dbReference type="NCBIfam" id="TIGR02937">
    <property type="entry name" value="sigma70-ECF"/>
    <property type="match status" value="1"/>
</dbReference>
<reference evidence="6" key="1">
    <citation type="journal article" date="2021" name="PeerJ">
        <title>Extensive microbial diversity within the chicken gut microbiome revealed by metagenomics and culture.</title>
        <authorList>
            <person name="Gilroy R."/>
            <person name="Ravi A."/>
            <person name="Getino M."/>
            <person name="Pursley I."/>
            <person name="Horton D.L."/>
            <person name="Alikhan N.F."/>
            <person name="Baker D."/>
            <person name="Gharbi K."/>
            <person name="Hall N."/>
            <person name="Watson M."/>
            <person name="Adriaenssens E.M."/>
            <person name="Foster-Nyarko E."/>
            <person name="Jarju S."/>
            <person name="Secka A."/>
            <person name="Antonio M."/>
            <person name="Oren A."/>
            <person name="Chaudhuri R.R."/>
            <person name="La Ragione R."/>
            <person name="Hildebrand F."/>
            <person name="Pallen M.J."/>
        </authorList>
    </citation>
    <scope>NUCLEOTIDE SEQUENCE</scope>
    <source>
        <strain evidence="6">ChiBcec16_6824</strain>
    </source>
</reference>
<dbReference type="InterPro" id="IPR013325">
    <property type="entry name" value="RNA_pol_sigma_r2"/>
</dbReference>
<dbReference type="Gene3D" id="1.10.1740.10">
    <property type="match status" value="1"/>
</dbReference>
<comment type="caution">
    <text evidence="6">The sequence shown here is derived from an EMBL/GenBank/DDBJ whole genome shotgun (WGS) entry which is preliminary data.</text>
</comment>
<dbReference type="SUPFAM" id="SSF88946">
    <property type="entry name" value="Sigma2 domain of RNA polymerase sigma factors"/>
    <property type="match status" value="1"/>
</dbReference>
<dbReference type="PANTHER" id="PTHR43133:SF51">
    <property type="entry name" value="RNA POLYMERASE SIGMA FACTOR"/>
    <property type="match status" value="1"/>
</dbReference>
<dbReference type="PROSITE" id="PS00622">
    <property type="entry name" value="HTH_LUXR_1"/>
    <property type="match status" value="1"/>
</dbReference>
<feature type="domain" description="HTH luxR-type" evidence="5">
    <location>
        <begin position="121"/>
        <end position="148"/>
    </location>
</feature>
<dbReference type="PANTHER" id="PTHR43133">
    <property type="entry name" value="RNA POLYMERASE ECF-TYPE SIGMA FACTO"/>
    <property type="match status" value="1"/>
</dbReference>
<dbReference type="EMBL" id="DXDX01000098">
    <property type="protein sequence ID" value="HIY21329.1"/>
    <property type="molecule type" value="Genomic_DNA"/>
</dbReference>
<dbReference type="InterPro" id="IPR000792">
    <property type="entry name" value="Tscrpt_reg_LuxR_C"/>
</dbReference>
<evidence type="ECO:0000256" key="3">
    <source>
        <dbReference type="ARBA" id="ARBA00023082"/>
    </source>
</evidence>
<gene>
    <name evidence="6" type="ORF">H9841_05440</name>
</gene>
<dbReference type="InterPro" id="IPR014284">
    <property type="entry name" value="RNA_pol_sigma-70_dom"/>
</dbReference>
<evidence type="ECO:0000313" key="6">
    <source>
        <dbReference type="EMBL" id="HIY21329.1"/>
    </source>
</evidence>
<dbReference type="Pfam" id="PF04542">
    <property type="entry name" value="Sigma70_r2"/>
    <property type="match status" value="1"/>
</dbReference>
<dbReference type="InterPro" id="IPR013249">
    <property type="entry name" value="RNA_pol_sigma70_r4_t2"/>
</dbReference>
<name>A0A9D1Y7Y8_9FIRM</name>
<protein>
    <submittedName>
        <fullName evidence="6">Sigma-70 family RNA polymerase sigma factor</fullName>
    </submittedName>
</protein>
<evidence type="ECO:0000313" key="7">
    <source>
        <dbReference type="Proteomes" id="UP000823868"/>
    </source>
</evidence>
<dbReference type="InterPro" id="IPR036388">
    <property type="entry name" value="WH-like_DNA-bd_sf"/>
</dbReference>
<dbReference type="GO" id="GO:0006352">
    <property type="term" value="P:DNA-templated transcription initiation"/>
    <property type="evidence" value="ECO:0007669"/>
    <property type="project" value="InterPro"/>
</dbReference>